<feature type="compositionally biased region" description="Low complexity" evidence="1">
    <location>
        <begin position="230"/>
        <end position="256"/>
    </location>
</feature>
<reference evidence="2" key="1">
    <citation type="journal article" date="2020" name="bioRxiv">
        <title>Comparative genomics of Chlamydomonas.</title>
        <authorList>
            <person name="Craig R.J."/>
            <person name="Hasan A.R."/>
            <person name="Ness R.W."/>
            <person name="Keightley P.D."/>
        </authorList>
    </citation>
    <scope>NUCLEOTIDE SEQUENCE</scope>
    <source>
        <strain evidence="2">SAG 7.73</strain>
    </source>
</reference>
<feature type="compositionally biased region" description="Gly residues" evidence="1">
    <location>
        <begin position="322"/>
        <end position="340"/>
    </location>
</feature>
<feature type="compositionally biased region" description="Low complexity" evidence="1">
    <location>
        <begin position="127"/>
        <end position="142"/>
    </location>
</feature>
<protein>
    <submittedName>
        <fullName evidence="2">Uncharacterized protein</fullName>
    </submittedName>
</protein>
<dbReference type="AlphaFoldDB" id="A0A835T9Q9"/>
<dbReference type="OrthoDB" id="10624463at2759"/>
<name>A0A835T9Q9_CHLIN</name>
<sequence>MHAQAEGDPLLGQRVAIPASEWGQSGYYWGTIVQEGVDTSGAQCVGVSVDAGRTFFWPRQLVAGWLVETANLSQPGRSPKRARVDPPSLNQQQQQQHHHHQQPAEEEEERRLGGASACDGAQLSADEQQPQPGPKEQQGQSQRQQALPAGADAARDSGGGTPPPAANTGPGGSTTGVGHAAQLTTVELPEGAMLLARCPARRSPSSSPGSKRGAGPLPAGATYIERCPARRSPSCSPPGARGRAGADGSRGAFEGGSPPPPLRGLGNGQQRHAAGAGTRAAGAGSRGSGGGAAAAAAGAAPSGSGRLGPGATYLGTNRSSGDTGGSGSGGGGGGGGGSAGGLPPRAPLSGNLHGLMLQARGKHPLAQIQNHPASAGLQGGASKVLPLGNAGAGAGGGAPLADLVGALFAHSKRAATARRAGAVQEAEEAAVPRNGLEAAAAGIPLGRAIY</sequence>
<feature type="compositionally biased region" description="Low complexity" evidence="1">
    <location>
        <begin position="293"/>
        <end position="304"/>
    </location>
</feature>
<feature type="region of interest" description="Disordered" evidence="1">
    <location>
        <begin position="73"/>
        <end position="351"/>
    </location>
</feature>
<proteinExistence type="predicted"/>
<gene>
    <name evidence="2" type="ORF">HXX76_007847</name>
</gene>
<evidence type="ECO:0000313" key="3">
    <source>
        <dbReference type="Proteomes" id="UP000650467"/>
    </source>
</evidence>
<comment type="caution">
    <text evidence="2">The sequence shown here is derived from an EMBL/GenBank/DDBJ whole genome shotgun (WGS) entry which is preliminary data.</text>
</comment>
<evidence type="ECO:0000256" key="1">
    <source>
        <dbReference type="SAM" id="MobiDB-lite"/>
    </source>
</evidence>
<feature type="compositionally biased region" description="Low complexity" evidence="1">
    <location>
        <begin position="196"/>
        <end position="216"/>
    </location>
</feature>
<accession>A0A835T9Q9</accession>
<organism evidence="2 3">
    <name type="scientific">Chlamydomonas incerta</name>
    <dbReference type="NCBI Taxonomy" id="51695"/>
    <lineage>
        <taxon>Eukaryota</taxon>
        <taxon>Viridiplantae</taxon>
        <taxon>Chlorophyta</taxon>
        <taxon>core chlorophytes</taxon>
        <taxon>Chlorophyceae</taxon>
        <taxon>CS clade</taxon>
        <taxon>Chlamydomonadales</taxon>
        <taxon>Chlamydomonadaceae</taxon>
        <taxon>Chlamydomonas</taxon>
    </lineage>
</organism>
<evidence type="ECO:0000313" key="2">
    <source>
        <dbReference type="EMBL" id="KAG2434120.1"/>
    </source>
</evidence>
<dbReference type="EMBL" id="JAEHOC010000017">
    <property type="protein sequence ID" value="KAG2434120.1"/>
    <property type="molecule type" value="Genomic_DNA"/>
</dbReference>
<keyword evidence="3" id="KW-1185">Reference proteome</keyword>
<feature type="compositionally biased region" description="Low complexity" evidence="1">
    <location>
        <begin position="273"/>
        <end position="283"/>
    </location>
</feature>
<dbReference type="Proteomes" id="UP000650467">
    <property type="component" value="Unassembled WGS sequence"/>
</dbReference>